<feature type="domain" description="D-isomer specific 2-hydroxyacid dehydrogenase NAD-binding" evidence="1">
    <location>
        <begin position="7"/>
        <end position="53"/>
    </location>
</feature>
<dbReference type="InterPro" id="IPR006140">
    <property type="entry name" value="D-isomer_DH_NAD-bd"/>
</dbReference>
<dbReference type="Gene3D" id="3.40.50.720">
    <property type="entry name" value="NAD(P)-binding Rossmann-like Domain"/>
    <property type="match status" value="1"/>
</dbReference>
<sequence length="66" mass="6854">MAAQALSGIINAKVPAHMKPHAILINIARSDVVDEAALVDALAMGLRALANPDDLAQGRSPRAVRS</sequence>
<dbReference type="Proteomes" id="UP000548867">
    <property type="component" value="Unassembled WGS sequence"/>
</dbReference>
<dbReference type="SUPFAM" id="SSF51735">
    <property type="entry name" value="NAD(P)-binding Rossmann-fold domains"/>
    <property type="match status" value="1"/>
</dbReference>
<accession>A0A7W6G859</accession>
<dbReference type="GO" id="GO:0051287">
    <property type="term" value="F:NAD binding"/>
    <property type="evidence" value="ECO:0007669"/>
    <property type="project" value="InterPro"/>
</dbReference>
<dbReference type="EMBL" id="JACIDX010000009">
    <property type="protein sequence ID" value="MBB3955692.1"/>
    <property type="molecule type" value="Genomic_DNA"/>
</dbReference>
<evidence type="ECO:0000259" key="1">
    <source>
        <dbReference type="Pfam" id="PF02826"/>
    </source>
</evidence>
<protein>
    <submittedName>
        <fullName evidence="2">Phosphoglycerate dehydrogenase-like enzyme</fullName>
    </submittedName>
</protein>
<gene>
    <name evidence="2" type="ORF">GGR38_002648</name>
</gene>
<comment type="caution">
    <text evidence="2">The sequence shown here is derived from an EMBL/GenBank/DDBJ whole genome shotgun (WGS) entry which is preliminary data.</text>
</comment>
<organism evidence="2 3">
    <name type="scientific">Novosphingobium sediminicola</name>
    <dbReference type="NCBI Taxonomy" id="563162"/>
    <lineage>
        <taxon>Bacteria</taxon>
        <taxon>Pseudomonadati</taxon>
        <taxon>Pseudomonadota</taxon>
        <taxon>Alphaproteobacteria</taxon>
        <taxon>Sphingomonadales</taxon>
        <taxon>Sphingomonadaceae</taxon>
        <taxon>Novosphingobium</taxon>
    </lineage>
</organism>
<evidence type="ECO:0000313" key="3">
    <source>
        <dbReference type="Proteomes" id="UP000548867"/>
    </source>
</evidence>
<dbReference type="RefSeq" id="WP_183626194.1">
    <property type="nucleotide sequence ID" value="NZ_JACIDX010000009.1"/>
</dbReference>
<keyword evidence="3" id="KW-1185">Reference proteome</keyword>
<dbReference type="InterPro" id="IPR036291">
    <property type="entry name" value="NAD(P)-bd_dom_sf"/>
</dbReference>
<evidence type="ECO:0000313" key="2">
    <source>
        <dbReference type="EMBL" id="MBB3955692.1"/>
    </source>
</evidence>
<proteinExistence type="predicted"/>
<name>A0A7W6G859_9SPHN</name>
<reference evidence="2 3" key="1">
    <citation type="submission" date="2020-08" db="EMBL/GenBank/DDBJ databases">
        <title>Genomic Encyclopedia of Type Strains, Phase IV (KMG-IV): sequencing the most valuable type-strain genomes for metagenomic binning, comparative biology and taxonomic classification.</title>
        <authorList>
            <person name="Goeker M."/>
        </authorList>
    </citation>
    <scope>NUCLEOTIDE SEQUENCE [LARGE SCALE GENOMIC DNA]</scope>
    <source>
        <strain evidence="2 3">DSM 27057</strain>
    </source>
</reference>
<dbReference type="Pfam" id="PF02826">
    <property type="entry name" value="2-Hacid_dh_C"/>
    <property type="match status" value="1"/>
</dbReference>
<dbReference type="AlphaFoldDB" id="A0A7W6G859"/>